<sequence>MRDLTGRKCAGLVAREFWLGERCVSRACYVFLSLSDGTSVGWWFNDGPEVWESELIDVVPLPGTDEEFTVEGTRWRYPHIDLASQLGVRGRPLSQWVARSAGPVPEARLEFADGSAVVFGYDCRSDSDWVQVTARQTPEAEPGAAPDTAG</sequence>
<protein>
    <submittedName>
        <fullName evidence="1">Uncharacterized protein</fullName>
    </submittedName>
</protein>
<organism evidence="1 2">
    <name type="scientific">Gemmata algarum</name>
    <dbReference type="NCBI Taxonomy" id="2975278"/>
    <lineage>
        <taxon>Bacteria</taxon>
        <taxon>Pseudomonadati</taxon>
        <taxon>Planctomycetota</taxon>
        <taxon>Planctomycetia</taxon>
        <taxon>Gemmatales</taxon>
        <taxon>Gemmataceae</taxon>
        <taxon>Gemmata</taxon>
    </lineage>
</organism>
<evidence type="ECO:0000313" key="2">
    <source>
        <dbReference type="Proteomes" id="UP001272242"/>
    </source>
</evidence>
<evidence type="ECO:0000313" key="1">
    <source>
        <dbReference type="EMBL" id="MDY3560124.1"/>
    </source>
</evidence>
<proteinExistence type="predicted"/>
<keyword evidence="2" id="KW-1185">Reference proteome</keyword>
<dbReference type="RefSeq" id="WP_320686766.1">
    <property type="nucleotide sequence ID" value="NZ_JAXBLV010000175.1"/>
</dbReference>
<dbReference type="Proteomes" id="UP001272242">
    <property type="component" value="Unassembled WGS sequence"/>
</dbReference>
<dbReference type="EMBL" id="JAXBLV010000175">
    <property type="protein sequence ID" value="MDY3560124.1"/>
    <property type="molecule type" value="Genomic_DNA"/>
</dbReference>
<reference evidence="2" key="1">
    <citation type="journal article" date="2023" name="Mar. Drugs">
        <title>Gemmata algarum, a Novel Planctomycete Isolated from an Algal Mat, Displays Antimicrobial Activity.</title>
        <authorList>
            <person name="Kumar G."/>
            <person name="Kallscheuer N."/>
            <person name="Kashif M."/>
            <person name="Ahamad S."/>
            <person name="Jagadeeshwari U."/>
            <person name="Pannikurungottu S."/>
            <person name="Haufschild T."/>
            <person name="Kabuu M."/>
            <person name="Sasikala C."/>
            <person name="Jogler C."/>
            <person name="Ramana C."/>
        </authorList>
    </citation>
    <scope>NUCLEOTIDE SEQUENCE [LARGE SCALE GENOMIC DNA]</scope>
    <source>
        <strain evidence="2">JC673</strain>
    </source>
</reference>
<gene>
    <name evidence="1" type="ORF">R5W23_001349</name>
</gene>
<name>A0ABU5EY00_9BACT</name>
<comment type="caution">
    <text evidence="1">The sequence shown here is derived from an EMBL/GenBank/DDBJ whole genome shotgun (WGS) entry which is preliminary data.</text>
</comment>
<accession>A0ABU5EY00</accession>